<feature type="repeat" description="TPR" evidence="1">
    <location>
        <begin position="388"/>
        <end position="421"/>
    </location>
</feature>
<evidence type="ECO:0000256" key="2">
    <source>
        <dbReference type="SAM" id="SignalP"/>
    </source>
</evidence>
<sequence length="539" mass="58591">MQSRYLIGTGSLAVVLAAALVVGAAQGQDPFAGATEQIMAGNYPTALEEYQSYIADHPNDRLAPVAAMAAGNLQHLALEDPAGAIKAYERVLKDYRASSWATEAARRKAECLETLEDWAGAGEAYQLALKLASTGRLEPPAGVSAGGGHEGAGVSAAWINEVSLAAANSFYQSGDRQKVIQTYESALRGALPSEASATTLQRLADCYESAGETEKAADRYVRLLQNYPLSPEYAVALSKRPLIEQHRQLDWGPYESFQQATVADRGGNLDEALGLCDQILAGDTSQMIRTSTEYRKILCESRLEGNFTSGLDRLQSLFERSPEARSIPNTEQLITFMTAVSEMEQQVSRSPRDATLMMNLGEMYRRGRANNKAVETLERAVAIEPENGEALLALGHAYAGAGRTEEARDAYKRYLQIDPNDTTALNMIGYMYLGQGNAEEAIPYFVRYAEIAPDDPNAHDSLGEGYMSAGRLQEAVSEYEKALELNPSFANSLFMMGQIHQQLKDKPKAVTAYRQFLELTPSGPQADQARAALEELGGN</sequence>
<feature type="repeat" description="TPR" evidence="1">
    <location>
        <begin position="490"/>
        <end position="523"/>
    </location>
</feature>
<feature type="repeat" description="TPR" evidence="1">
    <location>
        <begin position="354"/>
        <end position="387"/>
    </location>
</feature>
<dbReference type="SUPFAM" id="SSF48452">
    <property type="entry name" value="TPR-like"/>
    <property type="match status" value="2"/>
</dbReference>
<name>A0ABV6YIC1_UNCEI</name>
<dbReference type="Pfam" id="PF13174">
    <property type="entry name" value="TPR_6"/>
    <property type="match status" value="1"/>
</dbReference>
<keyword evidence="5" id="KW-1185">Reference proteome</keyword>
<dbReference type="InterPro" id="IPR011990">
    <property type="entry name" value="TPR-like_helical_dom_sf"/>
</dbReference>
<evidence type="ECO:0000313" key="4">
    <source>
        <dbReference type="EMBL" id="MFC1572078.1"/>
    </source>
</evidence>
<feature type="repeat" description="TPR" evidence="1">
    <location>
        <begin position="422"/>
        <end position="455"/>
    </location>
</feature>
<proteinExistence type="predicted"/>
<organism evidence="4 5">
    <name type="scientific">Eiseniibacteriota bacterium</name>
    <dbReference type="NCBI Taxonomy" id="2212470"/>
    <lineage>
        <taxon>Bacteria</taxon>
        <taxon>Candidatus Eiseniibacteriota</taxon>
    </lineage>
</organism>
<dbReference type="PROSITE" id="PS50005">
    <property type="entry name" value="TPR"/>
    <property type="match status" value="5"/>
</dbReference>
<gene>
    <name evidence="4" type="ORF">ACFL6M_00610</name>
</gene>
<comment type="caution">
    <text evidence="4">The sequence shown here is derived from an EMBL/GenBank/DDBJ whole genome shotgun (WGS) entry which is preliminary data.</text>
</comment>
<keyword evidence="2" id="KW-0732">Signal</keyword>
<feature type="chain" id="PRO_5045966057" evidence="2">
    <location>
        <begin position="28"/>
        <end position="539"/>
    </location>
</feature>
<evidence type="ECO:0000313" key="5">
    <source>
        <dbReference type="Proteomes" id="UP001593833"/>
    </source>
</evidence>
<feature type="domain" description="Cytochrome c-type biogenesis protein H TPR" evidence="3">
    <location>
        <begin position="314"/>
        <end position="455"/>
    </location>
</feature>
<dbReference type="InterPro" id="IPR019734">
    <property type="entry name" value="TPR_rpt"/>
</dbReference>
<dbReference type="Gene3D" id="1.25.40.10">
    <property type="entry name" value="Tetratricopeptide repeat domain"/>
    <property type="match status" value="3"/>
</dbReference>
<dbReference type="Proteomes" id="UP001593833">
    <property type="component" value="Unassembled WGS sequence"/>
</dbReference>
<feature type="repeat" description="TPR" evidence="1">
    <location>
        <begin position="456"/>
        <end position="489"/>
    </location>
</feature>
<dbReference type="PROSITE" id="PS50293">
    <property type="entry name" value="TPR_REGION"/>
    <property type="match status" value="2"/>
</dbReference>
<accession>A0ABV6YIC1</accession>
<dbReference type="SMART" id="SM00028">
    <property type="entry name" value="TPR"/>
    <property type="match status" value="7"/>
</dbReference>
<feature type="signal peptide" evidence="2">
    <location>
        <begin position="1"/>
        <end position="27"/>
    </location>
</feature>
<evidence type="ECO:0000256" key="1">
    <source>
        <dbReference type="PROSITE-ProRule" id="PRU00339"/>
    </source>
</evidence>
<dbReference type="Pfam" id="PF23914">
    <property type="entry name" value="TPR_CcmH_CycH"/>
    <property type="match status" value="1"/>
</dbReference>
<dbReference type="Pfam" id="PF13432">
    <property type="entry name" value="TPR_16"/>
    <property type="match status" value="1"/>
</dbReference>
<dbReference type="EMBL" id="JBHPKH010000003">
    <property type="protein sequence ID" value="MFC1572078.1"/>
    <property type="molecule type" value="Genomic_DNA"/>
</dbReference>
<reference evidence="4 5" key="1">
    <citation type="submission" date="2024-09" db="EMBL/GenBank/DDBJ databases">
        <authorList>
            <person name="D'Angelo T."/>
        </authorList>
    </citation>
    <scope>NUCLEOTIDE SEQUENCE [LARGE SCALE GENOMIC DNA]</scope>
    <source>
        <strain evidence="4">SAG AM-320-E07</strain>
    </source>
</reference>
<dbReference type="Pfam" id="PF13414">
    <property type="entry name" value="TPR_11"/>
    <property type="match status" value="1"/>
</dbReference>
<dbReference type="InterPro" id="IPR056413">
    <property type="entry name" value="TPR_CcmH_CycH"/>
</dbReference>
<dbReference type="PANTHER" id="PTHR12558">
    <property type="entry name" value="CELL DIVISION CYCLE 16,23,27"/>
    <property type="match status" value="1"/>
</dbReference>
<dbReference type="PANTHER" id="PTHR12558:SF13">
    <property type="entry name" value="CELL DIVISION CYCLE PROTEIN 27 HOMOLOG"/>
    <property type="match status" value="1"/>
</dbReference>
<keyword evidence="1" id="KW-0802">TPR repeat</keyword>
<protein>
    <submittedName>
        <fullName evidence="4">Tetratricopeptide repeat protein</fullName>
    </submittedName>
</protein>
<evidence type="ECO:0000259" key="3">
    <source>
        <dbReference type="Pfam" id="PF23914"/>
    </source>
</evidence>